<dbReference type="EMBL" id="WVTA01000015">
    <property type="protein sequence ID" value="KAK3201962.1"/>
    <property type="molecule type" value="Genomic_DNA"/>
</dbReference>
<sequence length="255" mass="28708">MASQAVGSVYDIKNPAKPQYQWRNGRVVEHIKWKEHDPDEEIDLNNFPHREILGPGYDEFHPQMKNFGTIKIGEKFHHDHVSNAARSKDSFFRGTWPSNYYACMEWITMPDGDRVRCLFTILVNSGGCHHHTSSAGFNQILKDAQHGKKITWRDVMDPIELLKMEYQKEKKAREDAALETAFATGLDYQQGMKKIEEAERSHKNDVDKKIATILEATRLRDPNGDKADDSKAAKSGGRRGGNANGGKRGGGANAA</sequence>
<feature type="region of interest" description="Disordered" evidence="1">
    <location>
        <begin position="215"/>
        <end position="255"/>
    </location>
</feature>
<dbReference type="AlphaFoldDB" id="A0AAN6LPP5"/>
<dbReference type="Proteomes" id="UP001280581">
    <property type="component" value="Unassembled WGS sequence"/>
</dbReference>
<organism evidence="2 3">
    <name type="scientific">Pseudopithomyces chartarum</name>
    <dbReference type="NCBI Taxonomy" id="1892770"/>
    <lineage>
        <taxon>Eukaryota</taxon>
        <taxon>Fungi</taxon>
        <taxon>Dikarya</taxon>
        <taxon>Ascomycota</taxon>
        <taxon>Pezizomycotina</taxon>
        <taxon>Dothideomycetes</taxon>
        <taxon>Pleosporomycetidae</taxon>
        <taxon>Pleosporales</taxon>
        <taxon>Massarineae</taxon>
        <taxon>Didymosphaeriaceae</taxon>
        <taxon>Pseudopithomyces</taxon>
    </lineage>
</organism>
<proteinExistence type="predicted"/>
<gene>
    <name evidence="2" type="ORF">GRF29_164g1269189</name>
</gene>
<evidence type="ECO:0000313" key="3">
    <source>
        <dbReference type="Proteomes" id="UP001280581"/>
    </source>
</evidence>
<evidence type="ECO:0000256" key="1">
    <source>
        <dbReference type="SAM" id="MobiDB-lite"/>
    </source>
</evidence>
<protein>
    <submittedName>
        <fullName evidence="2">Uncharacterized protein</fullName>
    </submittedName>
</protein>
<comment type="caution">
    <text evidence="2">The sequence shown here is derived from an EMBL/GenBank/DDBJ whole genome shotgun (WGS) entry which is preliminary data.</text>
</comment>
<feature type="compositionally biased region" description="Gly residues" evidence="1">
    <location>
        <begin position="238"/>
        <end position="255"/>
    </location>
</feature>
<evidence type="ECO:0000313" key="2">
    <source>
        <dbReference type="EMBL" id="KAK3201962.1"/>
    </source>
</evidence>
<reference evidence="2 3" key="1">
    <citation type="submission" date="2021-02" db="EMBL/GenBank/DDBJ databases">
        <title>Genome assembly of Pseudopithomyces chartarum.</title>
        <authorList>
            <person name="Jauregui R."/>
            <person name="Singh J."/>
            <person name="Voisey C."/>
        </authorList>
    </citation>
    <scope>NUCLEOTIDE SEQUENCE [LARGE SCALE GENOMIC DNA]</scope>
    <source>
        <strain evidence="2 3">AGR01</strain>
    </source>
</reference>
<feature type="compositionally biased region" description="Basic and acidic residues" evidence="1">
    <location>
        <begin position="217"/>
        <end position="232"/>
    </location>
</feature>
<accession>A0AAN6LPP5</accession>
<keyword evidence="3" id="KW-1185">Reference proteome</keyword>
<name>A0AAN6LPP5_9PLEO</name>